<name>A0A7Y6B5L7_9SPHN</name>
<evidence type="ECO:0000313" key="2">
    <source>
        <dbReference type="Proteomes" id="UP000536441"/>
    </source>
</evidence>
<keyword evidence="2" id="KW-1185">Reference proteome</keyword>
<gene>
    <name evidence="1" type="ORF">HP438_12865</name>
</gene>
<reference evidence="1 2" key="1">
    <citation type="submission" date="2020-05" db="EMBL/GenBank/DDBJ databases">
        <title>Genome Sequencing of Type Strains.</title>
        <authorList>
            <person name="Lemaire J.F."/>
            <person name="Inderbitzin P."/>
            <person name="Gregorio O.A."/>
            <person name="Collins S.B."/>
            <person name="Wespe N."/>
            <person name="Knight-Connoni V."/>
        </authorList>
    </citation>
    <scope>NUCLEOTIDE SEQUENCE [LARGE SCALE GENOMIC DNA]</scope>
    <source>
        <strain evidence="1 2">DSM 100049</strain>
    </source>
</reference>
<protein>
    <submittedName>
        <fullName evidence="1">Type IV secretion protein</fullName>
    </submittedName>
</protein>
<proteinExistence type="predicted"/>
<dbReference type="EMBL" id="JABMCH010000066">
    <property type="protein sequence ID" value="NUU47860.1"/>
    <property type="molecule type" value="Genomic_DNA"/>
</dbReference>
<sequence length="206" mass="21853">MSAVRTGHGDRLAVFGGIATIGGLADPDRDLLIDLARGNWDFFADHVSAYARSGAVEAFLPDDPKICSSYTGASRYVLLRALEHAAERPGASLAVARDLIRALPPEVVAEVAGHDPANGHALRWGMTVLAGARQATHPIADHDPRLPRVSIACWLGAPAATILFVAVPDTPTRETDAIRASLADHAMLARLRCEDETAHAVGMTVR</sequence>
<dbReference type="AlphaFoldDB" id="A0A7Y6B5L7"/>
<accession>A0A7Y6B5L7</accession>
<comment type="caution">
    <text evidence="1">The sequence shown here is derived from an EMBL/GenBank/DDBJ whole genome shotgun (WGS) entry which is preliminary data.</text>
</comment>
<organism evidence="1 2">
    <name type="scientific">Sphingomonas zeae</name>
    <dbReference type="NCBI Taxonomy" id="1646122"/>
    <lineage>
        <taxon>Bacteria</taxon>
        <taxon>Pseudomonadati</taxon>
        <taxon>Pseudomonadota</taxon>
        <taxon>Alphaproteobacteria</taxon>
        <taxon>Sphingomonadales</taxon>
        <taxon>Sphingomonadaceae</taxon>
        <taxon>Sphingomonas</taxon>
    </lineage>
</organism>
<evidence type="ECO:0000313" key="1">
    <source>
        <dbReference type="EMBL" id="NUU47860.1"/>
    </source>
</evidence>
<dbReference type="Proteomes" id="UP000536441">
    <property type="component" value="Unassembled WGS sequence"/>
</dbReference>